<feature type="region of interest" description="Disordered" evidence="1">
    <location>
        <begin position="1"/>
        <end position="23"/>
    </location>
</feature>
<dbReference type="Proteomes" id="UP001217754">
    <property type="component" value="Chromosome 3"/>
</dbReference>
<feature type="compositionally biased region" description="Low complexity" evidence="1">
    <location>
        <begin position="161"/>
        <end position="171"/>
    </location>
</feature>
<feature type="compositionally biased region" description="Basic and acidic residues" evidence="1">
    <location>
        <begin position="137"/>
        <end position="159"/>
    </location>
</feature>
<feature type="region of interest" description="Disordered" evidence="1">
    <location>
        <begin position="94"/>
        <end position="203"/>
    </location>
</feature>
<feature type="compositionally biased region" description="Basic and acidic residues" evidence="1">
    <location>
        <begin position="94"/>
        <end position="104"/>
    </location>
</feature>
<evidence type="ECO:0000256" key="1">
    <source>
        <dbReference type="SAM" id="MobiDB-lite"/>
    </source>
</evidence>
<keyword evidence="3" id="KW-1185">Reference proteome</keyword>
<name>A0AAF0F242_9BASI</name>
<feature type="compositionally biased region" description="Basic residues" evidence="1">
    <location>
        <begin position="182"/>
        <end position="192"/>
    </location>
</feature>
<feature type="compositionally biased region" description="Basic and acidic residues" evidence="1">
    <location>
        <begin position="172"/>
        <end position="181"/>
    </location>
</feature>
<sequence>MDLTNLRESLETSADQPHDALRRTHDEKLTAEFRVAALQLTNLYKKGLENTHKSFQSGYAQALRDTLEYVHRPGASSVDSHVERYLTARLETLHHDNDHEDNEPRPTPTPQPIRRLPRHTTDAAAAARAAPSPTRPSRGESRAGAKSRSDEPKLSRRELLAAASDSDTPPSDADHARTRAERPRKRRRNLQRRRSDAPAEPSA</sequence>
<dbReference type="RefSeq" id="XP_060121921.1">
    <property type="nucleotide sequence ID" value="XM_060265938.1"/>
</dbReference>
<feature type="compositionally biased region" description="Low complexity" evidence="1">
    <location>
        <begin position="122"/>
        <end position="136"/>
    </location>
</feature>
<protein>
    <submittedName>
        <fullName evidence="2">Uncharacterized protein</fullName>
    </submittedName>
</protein>
<gene>
    <name evidence="2" type="ORF">MJAP1_001994</name>
</gene>
<dbReference type="PANTHER" id="PTHR38645:SF1">
    <property type="entry name" value="YALI0F12243P"/>
    <property type="match status" value="1"/>
</dbReference>
<proteinExistence type="predicted"/>
<organism evidence="2 3">
    <name type="scientific">Malassezia japonica</name>
    <dbReference type="NCBI Taxonomy" id="223818"/>
    <lineage>
        <taxon>Eukaryota</taxon>
        <taxon>Fungi</taxon>
        <taxon>Dikarya</taxon>
        <taxon>Basidiomycota</taxon>
        <taxon>Ustilaginomycotina</taxon>
        <taxon>Malasseziomycetes</taxon>
        <taxon>Malasseziales</taxon>
        <taxon>Malasseziaceae</taxon>
        <taxon>Malassezia</taxon>
    </lineage>
</organism>
<evidence type="ECO:0000313" key="2">
    <source>
        <dbReference type="EMBL" id="WFD39024.1"/>
    </source>
</evidence>
<reference evidence="2" key="1">
    <citation type="submission" date="2023-03" db="EMBL/GenBank/DDBJ databases">
        <title>Mating type loci evolution in Malassezia.</title>
        <authorList>
            <person name="Coelho M.A."/>
        </authorList>
    </citation>
    <scope>NUCLEOTIDE SEQUENCE</scope>
    <source>
        <strain evidence="2">CBS 9431</strain>
    </source>
</reference>
<evidence type="ECO:0000313" key="3">
    <source>
        <dbReference type="Proteomes" id="UP001217754"/>
    </source>
</evidence>
<dbReference type="GeneID" id="85225643"/>
<dbReference type="EMBL" id="CP119960">
    <property type="protein sequence ID" value="WFD39024.1"/>
    <property type="molecule type" value="Genomic_DNA"/>
</dbReference>
<dbReference type="PANTHER" id="PTHR38645">
    <property type="entry name" value="CHROMOSOME 9, WHOLE GENOME SHOTGUN SEQUENCE"/>
    <property type="match status" value="1"/>
</dbReference>
<dbReference type="AlphaFoldDB" id="A0AAF0F242"/>
<accession>A0AAF0F242</accession>